<reference evidence="2" key="2">
    <citation type="journal article" date="2023" name="IMA Fungus">
        <title>Comparative genomic study of the Penicillium genus elucidates a diverse pangenome and 15 lateral gene transfer events.</title>
        <authorList>
            <person name="Petersen C."/>
            <person name="Sorensen T."/>
            <person name="Nielsen M.R."/>
            <person name="Sondergaard T.E."/>
            <person name="Sorensen J.L."/>
            <person name="Fitzpatrick D.A."/>
            <person name="Frisvad J.C."/>
            <person name="Nielsen K.L."/>
        </authorList>
    </citation>
    <scope>NUCLEOTIDE SEQUENCE</scope>
    <source>
        <strain evidence="2">IBT 16125</strain>
    </source>
</reference>
<gene>
    <name evidence="2" type="ORF">N7458_003883</name>
</gene>
<protein>
    <submittedName>
        <fullName evidence="2">Uncharacterized protein</fullName>
    </submittedName>
</protein>
<sequence length="107" mass="12351">MDEIEKTGIKSVSDSEGSQSDSTVTTAQMKLSMRQCEDQTTMRTGQQQTNDGCHLRREHSMMGRCFLPEEERREEERRRLKMAIRSDETSARRTDEFSLSNGRTEKG</sequence>
<dbReference type="EMBL" id="JAPVEA010000004">
    <property type="protein sequence ID" value="KAJ5455619.1"/>
    <property type="molecule type" value="Genomic_DNA"/>
</dbReference>
<reference evidence="2" key="1">
    <citation type="submission" date="2022-12" db="EMBL/GenBank/DDBJ databases">
        <authorList>
            <person name="Petersen C."/>
        </authorList>
    </citation>
    <scope>NUCLEOTIDE SEQUENCE</scope>
    <source>
        <strain evidence="2">IBT 16125</strain>
    </source>
</reference>
<accession>A0AAD6G431</accession>
<dbReference type="AlphaFoldDB" id="A0AAD6G431"/>
<dbReference type="RefSeq" id="XP_056767992.1">
    <property type="nucleotide sequence ID" value="XM_056907265.1"/>
</dbReference>
<feature type="region of interest" description="Disordered" evidence="1">
    <location>
        <begin position="1"/>
        <end position="27"/>
    </location>
</feature>
<dbReference type="GeneID" id="81597508"/>
<keyword evidence="3" id="KW-1185">Reference proteome</keyword>
<evidence type="ECO:0000256" key="1">
    <source>
        <dbReference type="SAM" id="MobiDB-lite"/>
    </source>
</evidence>
<comment type="caution">
    <text evidence="2">The sequence shown here is derived from an EMBL/GenBank/DDBJ whole genome shotgun (WGS) entry which is preliminary data.</text>
</comment>
<name>A0AAD6G431_9EURO</name>
<feature type="compositionally biased region" description="Basic and acidic residues" evidence="1">
    <location>
        <begin position="82"/>
        <end position="96"/>
    </location>
</feature>
<evidence type="ECO:0000313" key="3">
    <source>
        <dbReference type="Proteomes" id="UP001213681"/>
    </source>
</evidence>
<evidence type="ECO:0000313" key="2">
    <source>
        <dbReference type="EMBL" id="KAJ5455619.1"/>
    </source>
</evidence>
<organism evidence="2 3">
    <name type="scientific">Penicillium daleae</name>
    <dbReference type="NCBI Taxonomy" id="63821"/>
    <lineage>
        <taxon>Eukaryota</taxon>
        <taxon>Fungi</taxon>
        <taxon>Dikarya</taxon>
        <taxon>Ascomycota</taxon>
        <taxon>Pezizomycotina</taxon>
        <taxon>Eurotiomycetes</taxon>
        <taxon>Eurotiomycetidae</taxon>
        <taxon>Eurotiales</taxon>
        <taxon>Aspergillaceae</taxon>
        <taxon>Penicillium</taxon>
    </lineage>
</organism>
<feature type="region of interest" description="Disordered" evidence="1">
    <location>
        <begin position="82"/>
        <end position="107"/>
    </location>
</feature>
<dbReference type="Proteomes" id="UP001213681">
    <property type="component" value="Unassembled WGS sequence"/>
</dbReference>
<proteinExistence type="predicted"/>
<feature type="compositionally biased region" description="Polar residues" evidence="1">
    <location>
        <begin position="97"/>
        <end position="107"/>
    </location>
</feature>
<feature type="compositionally biased region" description="Low complexity" evidence="1">
    <location>
        <begin position="11"/>
        <end position="22"/>
    </location>
</feature>